<reference evidence="8 9" key="1">
    <citation type="submission" date="2019-05" db="EMBL/GenBank/DDBJ databases">
        <title>Mikania micrantha, genome provides insights into the molecular mechanism of rapid growth.</title>
        <authorList>
            <person name="Liu B."/>
        </authorList>
    </citation>
    <scope>NUCLEOTIDE SEQUENCE [LARGE SCALE GENOMIC DNA]</scope>
    <source>
        <strain evidence="8">NLD-2019</strain>
        <tissue evidence="8">Leaf</tissue>
    </source>
</reference>
<dbReference type="GO" id="GO:0046872">
    <property type="term" value="F:metal ion binding"/>
    <property type="evidence" value="ECO:0007669"/>
    <property type="project" value="UniProtKB-KW"/>
</dbReference>
<dbReference type="PANTHER" id="PTHR47991">
    <property type="entry name" value="OXOGLUTARATE/IRON-DEPENDENT DIOXYGENASE"/>
    <property type="match status" value="1"/>
</dbReference>
<dbReference type="GO" id="GO:0016705">
    <property type="term" value="F:oxidoreductase activity, acting on paired donors, with incorporation or reduction of molecular oxygen"/>
    <property type="evidence" value="ECO:0007669"/>
    <property type="project" value="UniProtKB-ARBA"/>
</dbReference>
<dbReference type="PROSITE" id="PS51471">
    <property type="entry name" value="FE2OG_OXY"/>
    <property type="match status" value="1"/>
</dbReference>
<protein>
    <recommendedName>
        <fullName evidence="7">Fe2OG dioxygenase domain-containing protein</fullName>
    </recommendedName>
</protein>
<evidence type="ECO:0000256" key="4">
    <source>
        <dbReference type="ARBA" id="ARBA00023004"/>
    </source>
</evidence>
<dbReference type="InterPro" id="IPR005123">
    <property type="entry name" value="Oxoglu/Fe-dep_dioxygenase_dom"/>
</dbReference>
<dbReference type="Pfam" id="PF03171">
    <property type="entry name" value="2OG-FeII_Oxy"/>
    <property type="match status" value="1"/>
</dbReference>
<dbReference type="InterPro" id="IPR050295">
    <property type="entry name" value="Plant_2OG-oxidoreductases"/>
</dbReference>
<dbReference type="InterPro" id="IPR027443">
    <property type="entry name" value="IPNS-like_sf"/>
</dbReference>
<comment type="caution">
    <text evidence="8">The sequence shown here is derived from an EMBL/GenBank/DDBJ whole genome shotgun (WGS) entry which is preliminary data.</text>
</comment>
<evidence type="ECO:0000313" key="9">
    <source>
        <dbReference type="Proteomes" id="UP000326396"/>
    </source>
</evidence>
<dbReference type="OrthoDB" id="288590at2759"/>
<dbReference type="AlphaFoldDB" id="A0A5N6PQV1"/>
<proteinExistence type="inferred from homology"/>
<evidence type="ECO:0000256" key="3">
    <source>
        <dbReference type="ARBA" id="ARBA00023002"/>
    </source>
</evidence>
<feature type="domain" description="Fe2OG dioxygenase" evidence="7">
    <location>
        <begin position="215"/>
        <end position="315"/>
    </location>
</feature>
<evidence type="ECO:0000259" key="7">
    <source>
        <dbReference type="PROSITE" id="PS51471"/>
    </source>
</evidence>
<feature type="region of interest" description="Disordered" evidence="6">
    <location>
        <begin position="33"/>
        <end position="53"/>
    </location>
</feature>
<name>A0A5N6PQV1_9ASTR</name>
<evidence type="ECO:0000313" key="8">
    <source>
        <dbReference type="EMBL" id="KAD6796041.1"/>
    </source>
</evidence>
<dbReference type="FunFam" id="2.60.120.330:FF:000001">
    <property type="entry name" value="Protein SRG1"/>
    <property type="match status" value="1"/>
</dbReference>
<comment type="similarity">
    <text evidence="1 5">Belongs to the iron/ascorbate-dependent oxidoreductase family.</text>
</comment>
<evidence type="ECO:0000256" key="5">
    <source>
        <dbReference type="RuleBase" id="RU003682"/>
    </source>
</evidence>
<dbReference type="EMBL" id="SZYD01000003">
    <property type="protein sequence ID" value="KAD6796041.1"/>
    <property type="molecule type" value="Genomic_DNA"/>
</dbReference>
<dbReference type="InterPro" id="IPR044861">
    <property type="entry name" value="IPNS-like_FE2OG_OXY"/>
</dbReference>
<dbReference type="SUPFAM" id="SSF51197">
    <property type="entry name" value="Clavaminate synthase-like"/>
    <property type="match status" value="1"/>
</dbReference>
<keyword evidence="3 5" id="KW-0560">Oxidoreductase</keyword>
<accession>A0A5N6PQV1</accession>
<dbReference type="InterPro" id="IPR026992">
    <property type="entry name" value="DIOX_N"/>
</dbReference>
<organism evidence="8 9">
    <name type="scientific">Mikania micrantha</name>
    <name type="common">bitter vine</name>
    <dbReference type="NCBI Taxonomy" id="192012"/>
    <lineage>
        <taxon>Eukaryota</taxon>
        <taxon>Viridiplantae</taxon>
        <taxon>Streptophyta</taxon>
        <taxon>Embryophyta</taxon>
        <taxon>Tracheophyta</taxon>
        <taxon>Spermatophyta</taxon>
        <taxon>Magnoliopsida</taxon>
        <taxon>eudicotyledons</taxon>
        <taxon>Gunneridae</taxon>
        <taxon>Pentapetalae</taxon>
        <taxon>asterids</taxon>
        <taxon>campanulids</taxon>
        <taxon>Asterales</taxon>
        <taxon>Asteraceae</taxon>
        <taxon>Asteroideae</taxon>
        <taxon>Heliantheae alliance</taxon>
        <taxon>Eupatorieae</taxon>
        <taxon>Mikania</taxon>
    </lineage>
</organism>
<gene>
    <name evidence="8" type="ORF">E3N88_06937</name>
</gene>
<keyword evidence="9" id="KW-1185">Reference proteome</keyword>
<evidence type="ECO:0000256" key="6">
    <source>
        <dbReference type="SAM" id="MobiDB-lite"/>
    </source>
</evidence>
<dbReference type="Proteomes" id="UP000326396">
    <property type="component" value="Linkage Group LG11"/>
</dbReference>
<sequence length="367" mass="41807">MEQHNEEEPINFGRSLIVPSVQELAKQPITNIPPRYVHHDPHHASDNAPAPAPTPSVPVIDLRYLFVEASGSLAYSSELNKLHTASKEWGFFQVINHGISESLLEDFKREILSFFNLPMEEKLKLWQEEDNHEGFGQLFVVSEDQKLDWSDMFYITTLPHNLRKSQLFQNLPQVLREKFEAYSMEMKRLAVAILGQMALALGMDTHEMTELFQDGVQSVRMNYYPPCPQPEMALGFSSHSDADALTILYQLNQAAGLQIRKDGNWVTVKPRPDALVVNVGDILEIISNGVYKSIEHRVIVNSDDKRMSVATFYSSNMGTELGPARSLVAKHNVANYRRVPLDAYFKGFFARKLDGKSYLDFMKLHQH</sequence>
<dbReference type="Gene3D" id="2.60.120.330">
    <property type="entry name" value="B-lactam Antibiotic, Isopenicillin N Synthase, Chain"/>
    <property type="match status" value="1"/>
</dbReference>
<keyword evidence="4 5" id="KW-0408">Iron</keyword>
<dbReference type="Pfam" id="PF14226">
    <property type="entry name" value="DIOX_N"/>
    <property type="match status" value="1"/>
</dbReference>
<keyword evidence="2 5" id="KW-0479">Metal-binding</keyword>
<evidence type="ECO:0000256" key="1">
    <source>
        <dbReference type="ARBA" id="ARBA00008056"/>
    </source>
</evidence>
<evidence type="ECO:0000256" key="2">
    <source>
        <dbReference type="ARBA" id="ARBA00022723"/>
    </source>
</evidence>